<dbReference type="NCBIfam" id="TIGR01741">
    <property type="entry name" value="staph_tand_hypo"/>
    <property type="match status" value="1"/>
</dbReference>
<comment type="caution">
    <text evidence="1">The sequence shown here is derived from an EMBL/GenBank/DDBJ whole genome shotgun (WGS) entry which is preliminary data.</text>
</comment>
<dbReference type="Gene3D" id="3.30.500.20">
    <property type="entry name" value="BH3703-like domains"/>
    <property type="match status" value="1"/>
</dbReference>
<dbReference type="Pfam" id="PF04634">
    <property type="entry name" value="YezG-like"/>
    <property type="match status" value="1"/>
</dbReference>
<proteinExistence type="predicted"/>
<dbReference type="EMBL" id="WHOB01000066">
    <property type="protein sequence ID" value="NOU81573.1"/>
    <property type="molecule type" value="Genomic_DNA"/>
</dbReference>
<reference evidence="1 2" key="1">
    <citation type="submission" date="2019-10" db="EMBL/GenBank/DDBJ databases">
        <title>Description of Paenibacillus terricola sp. nov.</title>
        <authorList>
            <person name="Carlier A."/>
            <person name="Qi S."/>
        </authorList>
    </citation>
    <scope>NUCLEOTIDE SEQUENCE [LARGE SCALE GENOMIC DNA]</scope>
    <source>
        <strain evidence="1 2">LMG 31459</strain>
    </source>
</reference>
<dbReference type="InterPro" id="IPR036170">
    <property type="entry name" value="YezG-like_sf"/>
</dbReference>
<gene>
    <name evidence="1" type="ORF">GC101_22175</name>
</gene>
<protein>
    <submittedName>
        <fullName evidence="1">DUF600 family protein</fullName>
    </submittedName>
</protein>
<organism evidence="1 2">
    <name type="scientific">Paenibacillus phytohabitans</name>
    <dbReference type="NCBI Taxonomy" id="2654978"/>
    <lineage>
        <taxon>Bacteria</taxon>
        <taxon>Bacillati</taxon>
        <taxon>Bacillota</taxon>
        <taxon>Bacilli</taxon>
        <taxon>Bacillales</taxon>
        <taxon>Paenibacillaceae</taxon>
        <taxon>Paenibacillus</taxon>
    </lineage>
</organism>
<evidence type="ECO:0000313" key="2">
    <source>
        <dbReference type="Proteomes" id="UP000596857"/>
    </source>
</evidence>
<evidence type="ECO:0000313" key="1">
    <source>
        <dbReference type="EMBL" id="NOU81573.1"/>
    </source>
</evidence>
<dbReference type="Proteomes" id="UP000596857">
    <property type="component" value="Unassembled WGS sequence"/>
</dbReference>
<dbReference type="InterPro" id="IPR006728">
    <property type="entry name" value="YezG-like"/>
</dbReference>
<keyword evidence="2" id="KW-1185">Reference proteome</keyword>
<sequence length="153" mass="18293">MNSEKMYQNIGNKLVGIIPDEWDKIYLYAEVLPGSSIIYFYFKSATKNELIYSHNIPEIYGVDERIYERLHGELRDYFVELNKEFRSTLDQPWTNLTMYLDQSGKFNIDYSYDEVINNPSKQLTIWKYEVLGLLPKNAFHQEYLDEYLKTKTD</sequence>
<dbReference type="SUPFAM" id="SSF160424">
    <property type="entry name" value="BH3703-like"/>
    <property type="match status" value="1"/>
</dbReference>
<accession>A0ABX1YL28</accession>
<name>A0ABX1YL28_9BACL</name>